<feature type="transmembrane region" description="Helical" evidence="1">
    <location>
        <begin position="20"/>
        <end position="41"/>
    </location>
</feature>
<keyword evidence="1" id="KW-0472">Membrane</keyword>
<feature type="transmembrane region" description="Helical" evidence="1">
    <location>
        <begin position="61"/>
        <end position="82"/>
    </location>
</feature>
<keyword evidence="1" id="KW-0812">Transmembrane</keyword>
<evidence type="ECO:0000313" key="3">
    <source>
        <dbReference type="Proteomes" id="UP000703269"/>
    </source>
</evidence>
<feature type="transmembrane region" description="Helical" evidence="1">
    <location>
        <begin position="94"/>
        <end position="120"/>
    </location>
</feature>
<dbReference type="AlphaFoldDB" id="A0A9P3FWX0"/>
<proteinExistence type="predicted"/>
<dbReference type="OrthoDB" id="2802144at2759"/>
<name>A0A9P3FWX0_9APHY</name>
<accession>A0A9P3FWX0</accession>
<dbReference type="EMBL" id="BPQB01000001">
    <property type="protein sequence ID" value="GJE84091.1"/>
    <property type="molecule type" value="Genomic_DNA"/>
</dbReference>
<reference evidence="2 3" key="1">
    <citation type="submission" date="2021-08" db="EMBL/GenBank/DDBJ databases">
        <title>Draft Genome Sequence of Phanerochaete sordida strain YK-624.</title>
        <authorList>
            <person name="Mori T."/>
            <person name="Dohra H."/>
            <person name="Suzuki T."/>
            <person name="Kawagishi H."/>
            <person name="Hirai H."/>
        </authorList>
    </citation>
    <scope>NUCLEOTIDE SEQUENCE [LARGE SCALE GENOMIC DNA]</scope>
    <source>
        <strain evidence="2 3">YK-624</strain>
    </source>
</reference>
<keyword evidence="1" id="KW-1133">Transmembrane helix</keyword>
<organism evidence="2 3">
    <name type="scientific">Phanerochaete sordida</name>
    <dbReference type="NCBI Taxonomy" id="48140"/>
    <lineage>
        <taxon>Eukaryota</taxon>
        <taxon>Fungi</taxon>
        <taxon>Dikarya</taxon>
        <taxon>Basidiomycota</taxon>
        <taxon>Agaricomycotina</taxon>
        <taxon>Agaricomycetes</taxon>
        <taxon>Polyporales</taxon>
        <taxon>Phanerochaetaceae</taxon>
        <taxon>Phanerochaete</taxon>
    </lineage>
</organism>
<keyword evidence="3" id="KW-1185">Reference proteome</keyword>
<dbReference type="Proteomes" id="UP000703269">
    <property type="component" value="Unassembled WGS sequence"/>
</dbReference>
<comment type="caution">
    <text evidence="2">The sequence shown here is derived from an EMBL/GenBank/DDBJ whole genome shotgun (WGS) entry which is preliminary data.</text>
</comment>
<gene>
    <name evidence="2" type="ORF">PsYK624_001660</name>
</gene>
<feature type="transmembrane region" description="Helical" evidence="1">
    <location>
        <begin position="141"/>
        <end position="163"/>
    </location>
</feature>
<evidence type="ECO:0000256" key="1">
    <source>
        <dbReference type="SAM" id="Phobius"/>
    </source>
</evidence>
<evidence type="ECO:0000313" key="2">
    <source>
        <dbReference type="EMBL" id="GJE84091.1"/>
    </source>
</evidence>
<sequence length="164" mass="18256">MPEYWKFEFDGMPTFLRLPLQTFLTLICLASLGHRDLTSYWEVCSDERRWLESNDRLMDRLNAIVLVAGLVLSSNAAFLTTAPPIPADFNYNEYKSYICLLISFTSALGTLIVGSGITFIMAKCSQDCHLGSRSRILCTMYLISFPFASISFSGAIGALGTLIL</sequence>
<protein>
    <submittedName>
        <fullName evidence="2">Uncharacterized protein</fullName>
    </submittedName>
</protein>